<reference evidence="5" key="3">
    <citation type="submission" date="2015-06" db="UniProtKB">
        <authorList>
            <consortium name="EnsemblMetazoa"/>
        </authorList>
    </citation>
    <scope>IDENTIFICATION</scope>
</reference>
<dbReference type="GO" id="GO:0006281">
    <property type="term" value="P:DNA repair"/>
    <property type="evidence" value="ECO:0007669"/>
    <property type="project" value="UniProtKB-ARBA"/>
</dbReference>
<dbReference type="OMA" id="WVICEAS"/>
<keyword evidence="1" id="KW-0862">Zinc</keyword>
<reference evidence="6" key="1">
    <citation type="submission" date="2012-12" db="EMBL/GenBank/DDBJ databases">
        <authorList>
            <person name="Hellsten U."/>
            <person name="Grimwood J."/>
            <person name="Chapman J.A."/>
            <person name="Shapiro H."/>
            <person name="Aerts A."/>
            <person name="Otillar R.P."/>
            <person name="Terry A.Y."/>
            <person name="Boore J.L."/>
            <person name="Simakov O."/>
            <person name="Marletaz F."/>
            <person name="Cho S.-J."/>
            <person name="Edsinger-Gonzales E."/>
            <person name="Havlak P."/>
            <person name="Kuo D.-H."/>
            <person name="Larsson T."/>
            <person name="Lv J."/>
            <person name="Arendt D."/>
            <person name="Savage R."/>
            <person name="Osoegawa K."/>
            <person name="de Jong P."/>
            <person name="Lindberg D.R."/>
            <person name="Seaver E.C."/>
            <person name="Weisblat D.A."/>
            <person name="Putnam N.H."/>
            <person name="Grigoriev I.V."/>
            <person name="Rokhsar D.S."/>
        </authorList>
    </citation>
    <scope>NUCLEOTIDE SEQUENCE</scope>
    <source>
        <strain evidence="6">I ESC-2004</strain>
    </source>
</reference>
<keyword evidence="6" id="KW-1185">Reference proteome</keyword>
<dbReference type="Gene3D" id="3.90.320.10">
    <property type="match status" value="1"/>
</dbReference>
<evidence type="ECO:0000256" key="1">
    <source>
        <dbReference type="PROSITE-ProRule" id="PRU00325"/>
    </source>
</evidence>
<dbReference type="OrthoDB" id="7753208at2759"/>
<dbReference type="PANTHER" id="PTHR47526:SF4">
    <property type="entry name" value="SWIM-TYPE DOMAIN-CONTAINING PROTEIN"/>
    <property type="match status" value="1"/>
</dbReference>
<name>R7T3X0_CAPTE</name>
<dbReference type="InterPro" id="IPR011604">
    <property type="entry name" value="PDDEXK-like_dom_sf"/>
</dbReference>
<protein>
    <recommendedName>
        <fullName evidence="3">SWIM-type domain-containing protein</fullName>
    </recommendedName>
</protein>
<dbReference type="CDD" id="cd22343">
    <property type="entry name" value="PDDEXK_lambda_exonuclease-like"/>
    <property type="match status" value="1"/>
</dbReference>
<dbReference type="InterPro" id="IPR011335">
    <property type="entry name" value="Restrct_endonuc-II-like"/>
</dbReference>
<gene>
    <name evidence="4" type="ORF">CAPTEDRAFT_192823</name>
</gene>
<feature type="compositionally biased region" description="Pro residues" evidence="2">
    <location>
        <begin position="299"/>
        <end position="313"/>
    </location>
</feature>
<dbReference type="PANTHER" id="PTHR47526">
    <property type="entry name" value="ATP-DEPENDENT DNA HELICASE"/>
    <property type="match status" value="1"/>
</dbReference>
<accession>R7T3X0</accession>
<dbReference type="EMBL" id="KB312277">
    <property type="protein sequence ID" value="ELT87537.1"/>
    <property type="molecule type" value="Genomic_DNA"/>
</dbReference>
<evidence type="ECO:0000313" key="5">
    <source>
        <dbReference type="EnsemblMetazoa" id="CapteP192823"/>
    </source>
</evidence>
<dbReference type="EMBL" id="AMQN01015836">
    <property type="status" value="NOT_ANNOTATED_CDS"/>
    <property type="molecule type" value="Genomic_DNA"/>
</dbReference>
<dbReference type="AlphaFoldDB" id="R7T3X0"/>
<dbReference type="PROSITE" id="PS50966">
    <property type="entry name" value="ZF_SWIM"/>
    <property type="match status" value="1"/>
</dbReference>
<keyword evidence="1" id="KW-0863">Zinc-finger</keyword>
<evidence type="ECO:0000313" key="6">
    <source>
        <dbReference type="Proteomes" id="UP000014760"/>
    </source>
</evidence>
<sequence length="815" mass="90509">MHGSKWYPRMSTNVNKKRTKALSSKTQLDPDDLRANTAMICRERAKNRSDMVARFEAPSSRSRYFRALQSCWMGLSPEDKRRYAKKCKQLGVVDPYLLPLGAMKPVALFQELPEVTFADIYIYLIQFPSSYTGESMKAYQSLDAYKFFLAGKVGDVKVWKKCGGGGGKSIFIIRARCGHSMRMREKPLSLWVAVKEDATVLTGHCDCTAGTCEACSHVAATLFFISKASELIQRACTSQLCSWNQSTKAVEYAEGVNINFARPKNVPRPSPSVTPTSSEALSTPPCTPTRPPRSASAPPFVPDSPIGSPPSTPQPNKTTPARPSRASSSTPVHVKVKRVEHRNQEAAGFFVRLAKCPEKPVVLSLLPEYCDAIEPTSVQLKLPPPLSQLGDELHAQCVNLSFGELLVKADEVFKSLTFTQEQIACLECMTKTQSNSKSWFAYRSGRITASVFRSAVTTDPANPAVSTIKRVCYPDAYKFSTAATRWGCNHEKTALQTYLAQSELLHANHQIQDCGFYIHPNHPFIGASPDSLIECPVCGPGCVEVKCPHCVESLSGGAENRKNFCLEKDANSILRLKRTHSYFFQPRHRSGGFHHELRQSGLVPVDSGVENVPNARYLWKDALAMMRNQKQIARYPLRNAVTGGFIKAYQLLSDVCIESVISVFKCNNADCEWLKSITSSTGCVSKGQTLMDIDCLEPMRDYGPGKSLTMVHASEETGSAKMKVWNDCIPEHKVGGHRVITNMYLEDYKGKLYLVATKDTRLLRDVPPKKIVIKVQRQKTRNDVHYILVEAPHDLLRQEGEEVIETASSSPSLSQ</sequence>
<dbReference type="Proteomes" id="UP000014760">
    <property type="component" value="Unassembled WGS sequence"/>
</dbReference>
<feature type="domain" description="SWIM-type" evidence="3">
    <location>
        <begin position="190"/>
        <end position="226"/>
    </location>
</feature>
<dbReference type="EMBL" id="AMQN01015837">
    <property type="status" value="NOT_ANNOTATED_CDS"/>
    <property type="molecule type" value="Genomic_DNA"/>
</dbReference>
<dbReference type="STRING" id="283909.R7T3X0"/>
<dbReference type="InterPro" id="IPR007527">
    <property type="entry name" value="Znf_SWIM"/>
</dbReference>
<dbReference type="GO" id="GO:0008270">
    <property type="term" value="F:zinc ion binding"/>
    <property type="evidence" value="ECO:0007669"/>
    <property type="project" value="UniProtKB-KW"/>
</dbReference>
<dbReference type="Pfam" id="PF09588">
    <property type="entry name" value="YqaJ"/>
    <property type="match status" value="1"/>
</dbReference>
<feature type="compositionally biased region" description="Low complexity" evidence="2">
    <location>
        <begin position="318"/>
        <end position="331"/>
    </location>
</feature>
<evidence type="ECO:0000313" key="4">
    <source>
        <dbReference type="EMBL" id="ELT87537.1"/>
    </source>
</evidence>
<dbReference type="InterPro" id="IPR019080">
    <property type="entry name" value="YqaJ_viral_recombinase"/>
</dbReference>
<proteinExistence type="predicted"/>
<evidence type="ECO:0000259" key="3">
    <source>
        <dbReference type="PROSITE" id="PS50966"/>
    </source>
</evidence>
<keyword evidence="1" id="KW-0479">Metal-binding</keyword>
<dbReference type="HOGENOM" id="CLU_346559_0_0_1"/>
<feature type="region of interest" description="Disordered" evidence="2">
    <location>
        <begin position="261"/>
        <end position="333"/>
    </location>
</feature>
<evidence type="ECO:0000256" key="2">
    <source>
        <dbReference type="SAM" id="MobiDB-lite"/>
    </source>
</evidence>
<dbReference type="SUPFAM" id="SSF52980">
    <property type="entry name" value="Restriction endonuclease-like"/>
    <property type="match status" value="1"/>
</dbReference>
<dbReference type="EnsemblMetazoa" id="CapteT192823">
    <property type="protein sequence ID" value="CapteP192823"/>
    <property type="gene ID" value="CapteG192823"/>
</dbReference>
<reference evidence="4 6" key="2">
    <citation type="journal article" date="2013" name="Nature">
        <title>Insights into bilaterian evolution from three spiralian genomes.</title>
        <authorList>
            <person name="Simakov O."/>
            <person name="Marletaz F."/>
            <person name="Cho S.J."/>
            <person name="Edsinger-Gonzales E."/>
            <person name="Havlak P."/>
            <person name="Hellsten U."/>
            <person name="Kuo D.H."/>
            <person name="Larsson T."/>
            <person name="Lv J."/>
            <person name="Arendt D."/>
            <person name="Savage R."/>
            <person name="Osoegawa K."/>
            <person name="de Jong P."/>
            <person name="Grimwood J."/>
            <person name="Chapman J.A."/>
            <person name="Shapiro H."/>
            <person name="Aerts A."/>
            <person name="Otillar R.P."/>
            <person name="Terry A.Y."/>
            <person name="Boore J.L."/>
            <person name="Grigoriev I.V."/>
            <person name="Lindberg D.R."/>
            <person name="Seaver E.C."/>
            <person name="Weisblat D.A."/>
            <person name="Putnam N.H."/>
            <person name="Rokhsar D.S."/>
        </authorList>
    </citation>
    <scope>NUCLEOTIDE SEQUENCE</scope>
    <source>
        <strain evidence="4 6">I ESC-2004</strain>
    </source>
</reference>
<organism evidence="4">
    <name type="scientific">Capitella teleta</name>
    <name type="common">Polychaete worm</name>
    <dbReference type="NCBI Taxonomy" id="283909"/>
    <lineage>
        <taxon>Eukaryota</taxon>
        <taxon>Metazoa</taxon>
        <taxon>Spiralia</taxon>
        <taxon>Lophotrochozoa</taxon>
        <taxon>Annelida</taxon>
        <taxon>Polychaeta</taxon>
        <taxon>Sedentaria</taxon>
        <taxon>Scolecida</taxon>
        <taxon>Capitellidae</taxon>
        <taxon>Capitella</taxon>
    </lineage>
</organism>